<sequence>MTAQDKEISDGYFKVAIVTSILTMEAAVVKDLFCQAVVLSLSQIFKRSLG</sequence>
<proteinExistence type="predicted"/>
<gene>
    <name evidence="1" type="primary">ORF156396</name>
</gene>
<organism evidence="1">
    <name type="scientific">Arion vulgaris</name>
    <dbReference type="NCBI Taxonomy" id="1028688"/>
    <lineage>
        <taxon>Eukaryota</taxon>
        <taxon>Metazoa</taxon>
        <taxon>Spiralia</taxon>
        <taxon>Lophotrochozoa</taxon>
        <taxon>Mollusca</taxon>
        <taxon>Gastropoda</taxon>
        <taxon>Heterobranchia</taxon>
        <taxon>Euthyneura</taxon>
        <taxon>Panpulmonata</taxon>
        <taxon>Eupulmonata</taxon>
        <taxon>Stylommatophora</taxon>
        <taxon>Helicina</taxon>
        <taxon>Arionoidea</taxon>
        <taxon>Arionidae</taxon>
        <taxon>Arion</taxon>
    </lineage>
</organism>
<accession>A0A0B7B0S7</accession>
<evidence type="ECO:0000313" key="1">
    <source>
        <dbReference type="EMBL" id="CEK86929.1"/>
    </source>
</evidence>
<feature type="non-terminal residue" evidence="1">
    <location>
        <position position="50"/>
    </location>
</feature>
<dbReference type="AlphaFoldDB" id="A0A0B7B0S7"/>
<name>A0A0B7B0S7_9EUPU</name>
<reference evidence="1" key="1">
    <citation type="submission" date="2014-12" db="EMBL/GenBank/DDBJ databases">
        <title>Insight into the proteome of Arion vulgaris.</title>
        <authorList>
            <person name="Aradska J."/>
            <person name="Bulat T."/>
            <person name="Smidak R."/>
            <person name="Sarate P."/>
            <person name="Gangsoo J."/>
            <person name="Sialana F."/>
            <person name="Bilban M."/>
            <person name="Lubec G."/>
        </authorList>
    </citation>
    <scope>NUCLEOTIDE SEQUENCE</scope>
    <source>
        <tissue evidence="1">Skin</tissue>
    </source>
</reference>
<protein>
    <submittedName>
        <fullName evidence="1">Uncharacterized protein</fullName>
    </submittedName>
</protein>
<dbReference type="EMBL" id="HACG01040064">
    <property type="protein sequence ID" value="CEK86929.1"/>
    <property type="molecule type" value="Transcribed_RNA"/>
</dbReference>